<comment type="caution">
    <text evidence="1">The sequence shown here is derived from an EMBL/GenBank/DDBJ whole genome shotgun (WGS) entry which is preliminary data.</text>
</comment>
<keyword evidence="2" id="KW-1185">Reference proteome</keyword>
<accession>A0ABQ3Z7R2</accession>
<evidence type="ECO:0000313" key="2">
    <source>
        <dbReference type="Proteomes" id="UP000637628"/>
    </source>
</evidence>
<dbReference type="Proteomes" id="UP000637628">
    <property type="component" value="Unassembled WGS sequence"/>
</dbReference>
<sequence length="51" mass="5146">MDAGGTLYDALAAMLAADAAEVVAVEDGKPVGLVTRAAVFDVPKKEAEAKV</sequence>
<evidence type="ECO:0008006" key="3">
    <source>
        <dbReference type="Google" id="ProtNLM"/>
    </source>
</evidence>
<dbReference type="SUPFAM" id="SSF54631">
    <property type="entry name" value="CBS-domain pair"/>
    <property type="match status" value="1"/>
</dbReference>
<organism evidence="1 2">
    <name type="scientific">Paractinoplanes durhamensis</name>
    <dbReference type="NCBI Taxonomy" id="113563"/>
    <lineage>
        <taxon>Bacteria</taxon>
        <taxon>Bacillati</taxon>
        <taxon>Actinomycetota</taxon>
        <taxon>Actinomycetes</taxon>
        <taxon>Micromonosporales</taxon>
        <taxon>Micromonosporaceae</taxon>
        <taxon>Paractinoplanes</taxon>
    </lineage>
</organism>
<reference evidence="1 2" key="1">
    <citation type="submission" date="2021-01" db="EMBL/GenBank/DDBJ databases">
        <title>Whole genome shotgun sequence of Actinoplanes durhamensis NBRC 14914.</title>
        <authorList>
            <person name="Komaki H."/>
            <person name="Tamura T."/>
        </authorList>
    </citation>
    <scope>NUCLEOTIDE SEQUENCE [LARGE SCALE GENOMIC DNA]</scope>
    <source>
        <strain evidence="1 2">NBRC 14914</strain>
    </source>
</reference>
<protein>
    <recommendedName>
        <fullName evidence="3">CBS domain-containing protein</fullName>
    </recommendedName>
</protein>
<name>A0ABQ3Z7R2_9ACTN</name>
<dbReference type="RefSeq" id="WP_203733722.1">
    <property type="nucleotide sequence ID" value="NZ_BAAATX010000027.1"/>
</dbReference>
<dbReference type="InterPro" id="IPR046342">
    <property type="entry name" value="CBS_dom_sf"/>
</dbReference>
<dbReference type="EMBL" id="BOML01000058">
    <property type="protein sequence ID" value="GIE05839.1"/>
    <property type="molecule type" value="Genomic_DNA"/>
</dbReference>
<proteinExistence type="predicted"/>
<evidence type="ECO:0000313" key="1">
    <source>
        <dbReference type="EMBL" id="GIE05839.1"/>
    </source>
</evidence>
<gene>
    <name evidence="1" type="ORF">Adu01nite_71890</name>
</gene>